<reference evidence="1 2" key="1">
    <citation type="journal article" date="2019" name="Int. J. Syst. Evol. Microbiol.">
        <title>The Global Catalogue of Microorganisms (GCM) 10K type strain sequencing project: providing services to taxonomists for standard genome sequencing and annotation.</title>
        <authorList>
            <consortium name="The Broad Institute Genomics Platform"/>
            <consortium name="The Broad Institute Genome Sequencing Center for Infectious Disease"/>
            <person name="Wu L."/>
            <person name="Ma J."/>
        </authorList>
    </citation>
    <scope>NUCLEOTIDE SEQUENCE [LARGE SCALE GENOMIC DNA]</scope>
    <source>
        <strain evidence="1 2">XZGYJ-43</strain>
    </source>
</reference>
<name>A0ABD5Z157_9EURY</name>
<dbReference type="RefSeq" id="WP_382268092.1">
    <property type="nucleotide sequence ID" value="NZ_JBHTAR010000011.1"/>
</dbReference>
<dbReference type="AlphaFoldDB" id="A0ABD5Z157"/>
<evidence type="ECO:0000313" key="2">
    <source>
        <dbReference type="Proteomes" id="UP001596447"/>
    </source>
</evidence>
<sequence length="193" mass="21791">MKRVEPVLKFVDEEQHRAVADRLANRLHIWISARIEVTRVVVECLEERFPKIFVLLVLHRDGDRDSLVGECLVESVDVAGCPFTSDVWGSKAVVQCNHLVGLPASVRSIEDVCSPWVIASEGISKNRQSFSESVGQHGPLEEYFGVGFELRLLVDVVELHLPVDLSLFPKLAAQRDRFSKRLRRRIAHPSMAN</sequence>
<protein>
    <submittedName>
        <fullName evidence="1">Uncharacterized protein</fullName>
    </submittedName>
</protein>
<dbReference type="EMBL" id="JBHTAR010000011">
    <property type="protein sequence ID" value="MFC7198916.1"/>
    <property type="molecule type" value="Genomic_DNA"/>
</dbReference>
<evidence type="ECO:0000313" key="1">
    <source>
        <dbReference type="EMBL" id="MFC7198916.1"/>
    </source>
</evidence>
<proteinExistence type="predicted"/>
<gene>
    <name evidence="1" type="ORF">ACFQJ9_05695</name>
</gene>
<comment type="caution">
    <text evidence="1">The sequence shown here is derived from an EMBL/GenBank/DDBJ whole genome shotgun (WGS) entry which is preliminary data.</text>
</comment>
<keyword evidence="2" id="KW-1185">Reference proteome</keyword>
<dbReference type="Proteomes" id="UP001596447">
    <property type="component" value="Unassembled WGS sequence"/>
</dbReference>
<organism evidence="1 2">
    <name type="scientific">Halospeciosus flavus</name>
    <dbReference type="NCBI Taxonomy" id="3032283"/>
    <lineage>
        <taxon>Archaea</taxon>
        <taxon>Methanobacteriati</taxon>
        <taxon>Methanobacteriota</taxon>
        <taxon>Stenosarchaea group</taxon>
        <taxon>Halobacteria</taxon>
        <taxon>Halobacteriales</taxon>
        <taxon>Halobacteriaceae</taxon>
        <taxon>Halospeciosus</taxon>
    </lineage>
</organism>
<accession>A0ABD5Z157</accession>